<proteinExistence type="predicted"/>
<dbReference type="AlphaFoldDB" id="A0A078AIF4"/>
<dbReference type="InParanoid" id="A0A078AIF4"/>
<reference evidence="2 3" key="1">
    <citation type="submission" date="2014-06" db="EMBL/GenBank/DDBJ databases">
        <authorList>
            <person name="Swart Estienne"/>
        </authorList>
    </citation>
    <scope>NUCLEOTIDE SEQUENCE [LARGE SCALE GENOMIC DNA]</scope>
    <source>
        <strain evidence="2 3">130c</strain>
    </source>
</reference>
<keyword evidence="1" id="KW-0732">Signal</keyword>
<dbReference type="OrthoDB" id="1894652at2759"/>
<dbReference type="EMBL" id="CCKQ01009131">
    <property type="protein sequence ID" value="CDW80593.1"/>
    <property type="molecule type" value="Genomic_DNA"/>
</dbReference>
<keyword evidence="3" id="KW-1185">Reference proteome</keyword>
<dbReference type="CDD" id="cd22209">
    <property type="entry name" value="EMC10"/>
    <property type="match status" value="1"/>
</dbReference>
<dbReference type="Proteomes" id="UP000039865">
    <property type="component" value="Unassembled WGS sequence"/>
</dbReference>
<gene>
    <name evidence="2" type="primary">Contig12099.g12935</name>
    <name evidence="2" type="ORF">STYLEM_9596</name>
</gene>
<dbReference type="Pfam" id="PF21203">
    <property type="entry name" value="ECM10"/>
    <property type="match status" value="1"/>
</dbReference>
<sequence>MMLKSKLCLFTIMIIGVAISKRAVLEDDIELDEEDYSQTNHKANTHQPAFQSQQQAQFIKPSKIVTHKLMHRLDDSANWEERGIIELSKDSAGKVLSVKVQNNDISTGESLKQDFENSCKKGNYYQVSVPDFDIFTSIPACQYSKNGYNDTLIFHADNAGNLNGIQFDVIDYQYLATLEKHPKKRRLMSTRQYEVFDTKSNLSPIVEGTRPIFNKYKYDSLGKEMKEKLPKSEQPEEEQSFLRKYWLYILLAAMILPNLLGSADEGAAQGGAPAPAGRK</sequence>
<evidence type="ECO:0000256" key="1">
    <source>
        <dbReference type="SAM" id="SignalP"/>
    </source>
</evidence>
<name>A0A078AIF4_STYLE</name>
<evidence type="ECO:0000313" key="3">
    <source>
        <dbReference type="Proteomes" id="UP000039865"/>
    </source>
</evidence>
<feature type="chain" id="PRO_5001729524" evidence="1">
    <location>
        <begin position="21"/>
        <end position="279"/>
    </location>
</feature>
<organism evidence="2 3">
    <name type="scientific">Stylonychia lemnae</name>
    <name type="common">Ciliate</name>
    <dbReference type="NCBI Taxonomy" id="5949"/>
    <lineage>
        <taxon>Eukaryota</taxon>
        <taxon>Sar</taxon>
        <taxon>Alveolata</taxon>
        <taxon>Ciliophora</taxon>
        <taxon>Intramacronucleata</taxon>
        <taxon>Spirotrichea</taxon>
        <taxon>Stichotrichia</taxon>
        <taxon>Sporadotrichida</taxon>
        <taxon>Oxytrichidae</taxon>
        <taxon>Stylonychinae</taxon>
        <taxon>Stylonychia</taxon>
    </lineage>
</organism>
<accession>A0A078AIF4</accession>
<evidence type="ECO:0000313" key="2">
    <source>
        <dbReference type="EMBL" id="CDW80593.1"/>
    </source>
</evidence>
<protein>
    <submittedName>
        <fullName evidence="2">Uncharacterized protein</fullName>
    </submittedName>
</protein>
<feature type="signal peptide" evidence="1">
    <location>
        <begin position="1"/>
        <end position="20"/>
    </location>
</feature>